<organism evidence="2">
    <name type="scientific">Oryza brachyantha</name>
    <name type="common">malo sina</name>
    <dbReference type="NCBI Taxonomy" id="4533"/>
    <lineage>
        <taxon>Eukaryota</taxon>
        <taxon>Viridiplantae</taxon>
        <taxon>Streptophyta</taxon>
        <taxon>Embryophyta</taxon>
        <taxon>Tracheophyta</taxon>
        <taxon>Spermatophyta</taxon>
        <taxon>Magnoliopsida</taxon>
        <taxon>Liliopsida</taxon>
        <taxon>Poales</taxon>
        <taxon>Poaceae</taxon>
        <taxon>BOP clade</taxon>
        <taxon>Oryzoideae</taxon>
        <taxon>Oryzeae</taxon>
        <taxon>Oryzinae</taxon>
        <taxon>Oryza</taxon>
    </lineage>
</organism>
<evidence type="ECO:0000256" key="1">
    <source>
        <dbReference type="SAM" id="Phobius"/>
    </source>
</evidence>
<dbReference type="Gramene" id="OB02G40950.1">
    <property type="protein sequence ID" value="OB02G40950.1"/>
    <property type="gene ID" value="OB02G40950"/>
</dbReference>
<evidence type="ECO:0000313" key="2">
    <source>
        <dbReference type="EnsemblPlants" id="OB02G40950.1"/>
    </source>
</evidence>
<dbReference type="EnsemblPlants" id="OB02G40950.1">
    <property type="protein sequence ID" value="OB02G40950.1"/>
    <property type="gene ID" value="OB02G40950"/>
</dbReference>
<keyword evidence="1" id="KW-0472">Membrane</keyword>
<name>J3LHH8_ORYBR</name>
<protein>
    <submittedName>
        <fullName evidence="2">Uncharacterized protein</fullName>
    </submittedName>
</protein>
<accession>J3LHH8</accession>
<dbReference type="Proteomes" id="UP000006038">
    <property type="component" value="Unassembled WGS sequence"/>
</dbReference>
<feature type="transmembrane region" description="Helical" evidence="1">
    <location>
        <begin position="39"/>
        <end position="56"/>
    </location>
</feature>
<dbReference type="AlphaFoldDB" id="J3LHH8"/>
<keyword evidence="1" id="KW-1133">Transmembrane helix</keyword>
<evidence type="ECO:0000313" key="3">
    <source>
        <dbReference type="Proteomes" id="UP000006038"/>
    </source>
</evidence>
<proteinExistence type="predicted"/>
<keyword evidence="1" id="KW-0812">Transmembrane</keyword>
<sequence length="78" mass="9032">MQPQREHKSDKKCNFNNGDSNMMIYFGFLGPFFLTSPGLFRYSSMWSFLAFIILASKKRRCTNNMRDIKSVVSAIPGR</sequence>
<keyword evidence="3" id="KW-1185">Reference proteome</keyword>
<reference evidence="2" key="1">
    <citation type="submission" date="2013-04" db="UniProtKB">
        <authorList>
            <consortium name="EnsemblPlants"/>
        </authorList>
    </citation>
    <scope>IDENTIFICATION</scope>
</reference>
<dbReference type="HOGENOM" id="CLU_2625894_0_0_1"/>